<reference evidence="1 2" key="1">
    <citation type="submission" date="2024-11" db="EMBL/GenBank/DDBJ databases">
        <authorList>
            <person name="Heng Y.C."/>
            <person name="Lim A.C.H."/>
            <person name="Lee J.K.Y."/>
            <person name="Kittelmann S."/>
        </authorList>
    </citation>
    <scope>NUCLEOTIDE SEQUENCE [LARGE SCALE GENOMIC DNA]</scope>
    <source>
        <strain evidence="1 2">WILCCON 0185</strain>
    </source>
</reference>
<dbReference type="EMBL" id="JBJHZZ010000001">
    <property type="protein sequence ID" value="MFL0245535.1"/>
    <property type="molecule type" value="Genomic_DNA"/>
</dbReference>
<comment type="caution">
    <text evidence="1">The sequence shown here is derived from an EMBL/GenBank/DDBJ whole genome shotgun (WGS) entry which is preliminary data.</text>
</comment>
<organism evidence="1 2">
    <name type="scientific">Candidatus Clostridium stratigraminis</name>
    <dbReference type="NCBI Taxonomy" id="3381661"/>
    <lineage>
        <taxon>Bacteria</taxon>
        <taxon>Bacillati</taxon>
        <taxon>Bacillota</taxon>
        <taxon>Clostridia</taxon>
        <taxon>Eubacteriales</taxon>
        <taxon>Clostridiaceae</taxon>
        <taxon>Clostridium</taxon>
    </lineage>
</organism>
<keyword evidence="2" id="KW-1185">Reference proteome</keyword>
<dbReference type="Proteomes" id="UP001623591">
    <property type="component" value="Unassembled WGS sequence"/>
</dbReference>
<evidence type="ECO:0008006" key="3">
    <source>
        <dbReference type="Google" id="ProtNLM"/>
    </source>
</evidence>
<evidence type="ECO:0000313" key="1">
    <source>
        <dbReference type="EMBL" id="MFL0245535.1"/>
    </source>
</evidence>
<evidence type="ECO:0000313" key="2">
    <source>
        <dbReference type="Proteomes" id="UP001623591"/>
    </source>
</evidence>
<protein>
    <recommendedName>
        <fullName evidence="3">Phage protein</fullName>
    </recommendedName>
</protein>
<name>A0ABW8T0U6_9CLOT</name>
<accession>A0ABW8T0U6</accession>
<gene>
    <name evidence="1" type="ORF">ACJDUG_00915</name>
</gene>
<dbReference type="RefSeq" id="WP_406767995.1">
    <property type="nucleotide sequence ID" value="NZ_JBJHZZ010000001.1"/>
</dbReference>
<proteinExistence type="predicted"/>
<sequence>MRRYLKINISKGEVVETFQWNDNRDFPDNIIIEDGFEIHEVDPEIQDVDIYYTSDLKGNYFILDVSDNDLELTSLKQELAEYEVILSDFQEATWIAMGIDTTKLPQEWQDRLAYKNNLREQIAILETQLVI</sequence>